<evidence type="ECO:0000256" key="1">
    <source>
        <dbReference type="SAM" id="MobiDB-lite"/>
    </source>
</evidence>
<proteinExistence type="predicted"/>
<sequence>MERRSVPCVYVRNRNRNCFGRVLNWVRPLDPCSELSKNMKRVDHACDLCMAKPVEEWPLQMRTPQGASSVAAAASPASANTLQRAQEVPQQRLVGGWSRDPHRHLGAPAEEVHNEPREGPRMETSRERPNQPRPYPARRPGQHLRKKIQTLRDCSNGRRTHRVNGHGRRGSSSRSSSRSSKGSRGKSQRRRKLESSVQDPERLGSSEQDMASQLRAKGIQSSRARFPVKP</sequence>
<keyword evidence="3" id="KW-1185">Reference proteome</keyword>
<reference evidence="2" key="2">
    <citation type="submission" date="2020-05" db="EMBL/GenBank/DDBJ databases">
        <authorList>
            <person name="Kim H.-S."/>
            <person name="Proctor R.H."/>
            <person name="Brown D.W."/>
        </authorList>
    </citation>
    <scope>NUCLEOTIDE SEQUENCE</scope>
    <source>
        <strain evidence="2">NRRL 22465</strain>
    </source>
</reference>
<protein>
    <submittedName>
        <fullName evidence="2">Uncharacterized protein</fullName>
    </submittedName>
</protein>
<feature type="compositionally biased region" description="Basic residues" evidence="1">
    <location>
        <begin position="140"/>
        <end position="149"/>
    </location>
</feature>
<evidence type="ECO:0000313" key="3">
    <source>
        <dbReference type="Proteomes" id="UP000635477"/>
    </source>
</evidence>
<dbReference type="AlphaFoldDB" id="A0A8H4XKS6"/>
<dbReference type="Proteomes" id="UP000635477">
    <property type="component" value="Unassembled WGS sequence"/>
</dbReference>
<comment type="caution">
    <text evidence="2">The sequence shown here is derived from an EMBL/GenBank/DDBJ whole genome shotgun (WGS) entry which is preliminary data.</text>
</comment>
<organism evidence="2 3">
    <name type="scientific">Fusarium zealandicum</name>
    <dbReference type="NCBI Taxonomy" id="1053134"/>
    <lineage>
        <taxon>Eukaryota</taxon>
        <taxon>Fungi</taxon>
        <taxon>Dikarya</taxon>
        <taxon>Ascomycota</taxon>
        <taxon>Pezizomycotina</taxon>
        <taxon>Sordariomycetes</taxon>
        <taxon>Hypocreomycetidae</taxon>
        <taxon>Hypocreales</taxon>
        <taxon>Nectriaceae</taxon>
        <taxon>Fusarium</taxon>
        <taxon>Fusarium staphyleae species complex</taxon>
    </lineage>
</organism>
<feature type="compositionally biased region" description="Basic residues" evidence="1">
    <location>
        <begin position="158"/>
        <end position="171"/>
    </location>
</feature>
<reference evidence="2" key="1">
    <citation type="journal article" date="2020" name="BMC Genomics">
        <title>Correction to: Identification and distribution of gene clusters required for synthesis of sphingolipid metabolism inhibitors in diverse species of the filamentous fungus Fusarium.</title>
        <authorList>
            <person name="Kim H.S."/>
            <person name="Lohmar J.M."/>
            <person name="Busman M."/>
            <person name="Brown D.W."/>
            <person name="Naumann T.A."/>
            <person name="Divon H.H."/>
            <person name="Lysoe E."/>
            <person name="Uhlig S."/>
            <person name="Proctor R.H."/>
        </authorList>
    </citation>
    <scope>NUCLEOTIDE SEQUENCE</scope>
    <source>
        <strain evidence="2">NRRL 22465</strain>
    </source>
</reference>
<gene>
    <name evidence="2" type="ORF">FZEAL_5514</name>
</gene>
<dbReference type="EMBL" id="JABEYC010000398">
    <property type="protein sequence ID" value="KAF4978049.1"/>
    <property type="molecule type" value="Genomic_DNA"/>
</dbReference>
<feature type="compositionally biased region" description="Basic and acidic residues" evidence="1">
    <location>
        <begin position="110"/>
        <end position="130"/>
    </location>
</feature>
<name>A0A8H4XKS6_9HYPO</name>
<evidence type="ECO:0000313" key="2">
    <source>
        <dbReference type="EMBL" id="KAF4978049.1"/>
    </source>
</evidence>
<feature type="compositionally biased region" description="Basic residues" evidence="1">
    <location>
        <begin position="181"/>
        <end position="192"/>
    </location>
</feature>
<accession>A0A8H4XKS6</accession>
<feature type="region of interest" description="Disordered" evidence="1">
    <location>
        <begin position="95"/>
        <end position="230"/>
    </location>
</feature>